<organism evidence="6 7">
    <name type="scientific">Streptococcus mitis</name>
    <dbReference type="NCBI Taxonomy" id="28037"/>
    <lineage>
        <taxon>Bacteria</taxon>
        <taxon>Bacillati</taxon>
        <taxon>Bacillota</taxon>
        <taxon>Bacilli</taxon>
        <taxon>Lactobacillales</taxon>
        <taxon>Streptococcaceae</taxon>
        <taxon>Streptococcus</taxon>
        <taxon>Streptococcus mitis group</taxon>
    </lineage>
</organism>
<evidence type="ECO:0000256" key="3">
    <source>
        <dbReference type="ARBA" id="ARBA00022679"/>
    </source>
</evidence>
<feature type="transmembrane region" description="Helical" evidence="4">
    <location>
        <begin position="277"/>
        <end position="297"/>
    </location>
</feature>
<dbReference type="CDD" id="cd02525">
    <property type="entry name" value="Succinoglycan_BP_ExoA"/>
    <property type="match status" value="1"/>
</dbReference>
<keyword evidence="2 6" id="KW-0328">Glycosyltransferase</keyword>
<comment type="similarity">
    <text evidence="1">Belongs to the glycosyltransferase 2 family.</text>
</comment>
<proteinExistence type="inferred from homology"/>
<dbReference type="AlphaFoldDB" id="A0A428BIX8"/>
<feature type="domain" description="Glycosyltransferase 2-like" evidence="5">
    <location>
        <begin position="11"/>
        <end position="182"/>
    </location>
</feature>
<dbReference type="Pfam" id="PF00535">
    <property type="entry name" value="Glycos_transf_2"/>
    <property type="match status" value="1"/>
</dbReference>
<dbReference type="InterPro" id="IPR029044">
    <property type="entry name" value="Nucleotide-diphossugar_trans"/>
</dbReference>
<evidence type="ECO:0000256" key="2">
    <source>
        <dbReference type="ARBA" id="ARBA00022676"/>
    </source>
</evidence>
<dbReference type="PANTHER" id="PTHR43630:SF1">
    <property type="entry name" value="POLY-BETA-1,6-N-ACETYL-D-GLUCOSAMINE SYNTHASE"/>
    <property type="match status" value="1"/>
</dbReference>
<dbReference type="EC" id="2.4.1.-" evidence="6"/>
<dbReference type="GO" id="GO:0016757">
    <property type="term" value="F:glycosyltransferase activity"/>
    <property type="evidence" value="ECO:0007669"/>
    <property type="project" value="UniProtKB-KW"/>
</dbReference>
<sequence length="345" mass="39579">MTQNVESLLVSIVISAYNEEKYLPGLIEDLKNQTYPKENIEILFINAMSADGTTAIIQQFIKEDTEFNSIRLYNNPKKNQASGFNLGVKHSVGDLILKIDAHSKVTESFVMNNVAVIQQGESVCGGPRPTIVEGKGKWAETVHLVEENMFGSSIANYRKSSEDRYVSSIFHGMYKREVFQKVGLVNEQLGRTEDNDIHYRIREHGYKIRYSPSILSYQYIRPTFKKMLHQKYSNGLWIGLTSHVQPKCLSLFHYVPCLFVLSLVFSLALLPFTFLFITLLLGAYFLLLLLLTFLTLLKHKNGFLIMMPFLLFSIHFAYGLGTIVGLIRGFKWKKEYKETVIYLEK</sequence>
<evidence type="ECO:0000256" key="1">
    <source>
        <dbReference type="ARBA" id="ARBA00006739"/>
    </source>
</evidence>
<feature type="transmembrane region" description="Helical" evidence="4">
    <location>
        <begin position="251"/>
        <end position="270"/>
    </location>
</feature>
<gene>
    <name evidence="6" type="primary">pgaC</name>
    <name evidence="6" type="ORF">D8865_00660</name>
</gene>
<reference evidence="6 7" key="1">
    <citation type="submission" date="2018-11" db="EMBL/GenBank/DDBJ databases">
        <title>Species Designations Belie Phenotypic and Genotypic Heterogeneity in Oral Streptococci.</title>
        <authorList>
            <person name="Velsko I."/>
        </authorList>
    </citation>
    <scope>NUCLEOTIDE SEQUENCE [LARGE SCALE GENOMIC DNA]</scope>
    <source>
        <strain evidence="6 7">BCC15</strain>
    </source>
</reference>
<dbReference type="InterPro" id="IPR001173">
    <property type="entry name" value="Glyco_trans_2-like"/>
</dbReference>
<protein>
    <submittedName>
        <fullName evidence="6">Poly-beta-1,6-N-acetyl-D-glucosamine synthase</fullName>
        <ecNumber evidence="6">2.4.1.-</ecNumber>
    </submittedName>
</protein>
<dbReference type="Gene3D" id="3.90.550.10">
    <property type="entry name" value="Spore Coat Polysaccharide Biosynthesis Protein SpsA, Chain A"/>
    <property type="match status" value="1"/>
</dbReference>
<evidence type="ECO:0000313" key="7">
    <source>
        <dbReference type="Proteomes" id="UP000278653"/>
    </source>
</evidence>
<keyword evidence="4" id="KW-0812">Transmembrane</keyword>
<keyword evidence="3 6" id="KW-0808">Transferase</keyword>
<accession>A0A428BIX8</accession>
<feature type="transmembrane region" description="Helical" evidence="4">
    <location>
        <begin position="303"/>
        <end position="327"/>
    </location>
</feature>
<comment type="caution">
    <text evidence="6">The sequence shown here is derived from an EMBL/GenBank/DDBJ whole genome shotgun (WGS) entry which is preliminary data.</text>
</comment>
<evidence type="ECO:0000313" key="6">
    <source>
        <dbReference type="EMBL" id="RSI63141.1"/>
    </source>
</evidence>
<dbReference type="FunFam" id="3.90.550.10:FF:000233">
    <property type="entry name" value="Glycosyl transferase, group 2 family protein"/>
    <property type="match status" value="1"/>
</dbReference>
<name>A0A428BIX8_STRMT</name>
<dbReference type="Proteomes" id="UP000278653">
    <property type="component" value="Unassembled WGS sequence"/>
</dbReference>
<keyword evidence="4" id="KW-1133">Transmembrane helix</keyword>
<dbReference type="PANTHER" id="PTHR43630">
    <property type="entry name" value="POLY-BETA-1,6-N-ACETYL-D-GLUCOSAMINE SYNTHASE"/>
    <property type="match status" value="1"/>
</dbReference>
<evidence type="ECO:0000256" key="4">
    <source>
        <dbReference type="SAM" id="Phobius"/>
    </source>
</evidence>
<dbReference type="EMBL" id="RJNH01000001">
    <property type="protein sequence ID" value="RSI63141.1"/>
    <property type="molecule type" value="Genomic_DNA"/>
</dbReference>
<keyword evidence="4" id="KW-0472">Membrane</keyword>
<dbReference type="SUPFAM" id="SSF53448">
    <property type="entry name" value="Nucleotide-diphospho-sugar transferases"/>
    <property type="match status" value="1"/>
</dbReference>
<evidence type="ECO:0000259" key="5">
    <source>
        <dbReference type="Pfam" id="PF00535"/>
    </source>
</evidence>